<gene>
    <name evidence="1" type="ORF">A3A33_01665</name>
</gene>
<dbReference type="AlphaFoldDB" id="A0A1F8GX68"/>
<proteinExistence type="predicted"/>
<comment type="caution">
    <text evidence="1">The sequence shown here is derived from an EMBL/GenBank/DDBJ whole genome shotgun (WGS) entry which is preliminary data.</text>
</comment>
<dbReference type="Proteomes" id="UP000179047">
    <property type="component" value="Unassembled WGS sequence"/>
</dbReference>
<name>A0A1F8GX68_9BACT</name>
<evidence type="ECO:0000313" key="1">
    <source>
        <dbReference type="EMBL" id="OGN30012.1"/>
    </source>
</evidence>
<evidence type="ECO:0000313" key="2">
    <source>
        <dbReference type="Proteomes" id="UP000179047"/>
    </source>
</evidence>
<dbReference type="SUPFAM" id="SSF56655">
    <property type="entry name" value="Carbohydrate phosphatase"/>
    <property type="match status" value="1"/>
</dbReference>
<protein>
    <submittedName>
        <fullName evidence="1">Uncharacterized protein</fullName>
    </submittedName>
</protein>
<accession>A0A1F8GX68</accession>
<reference evidence="1 2" key="1">
    <citation type="journal article" date="2016" name="Nat. Commun.">
        <title>Thousands of microbial genomes shed light on interconnected biogeochemical processes in an aquifer system.</title>
        <authorList>
            <person name="Anantharaman K."/>
            <person name="Brown C.T."/>
            <person name="Hug L.A."/>
            <person name="Sharon I."/>
            <person name="Castelle C.J."/>
            <person name="Probst A.J."/>
            <person name="Thomas B.C."/>
            <person name="Singh A."/>
            <person name="Wilkins M.J."/>
            <person name="Karaoz U."/>
            <person name="Brodie E.L."/>
            <person name="Williams K.H."/>
            <person name="Hubbard S.S."/>
            <person name="Banfield J.F."/>
        </authorList>
    </citation>
    <scope>NUCLEOTIDE SEQUENCE [LARGE SCALE GENOMIC DNA]</scope>
</reference>
<dbReference type="STRING" id="1802701.A3A33_01665"/>
<organism evidence="1 2">
    <name type="scientific">Candidatus Yanofskybacteria bacterium RIFCSPLOWO2_01_FULL_49_25</name>
    <dbReference type="NCBI Taxonomy" id="1802701"/>
    <lineage>
        <taxon>Bacteria</taxon>
        <taxon>Candidatus Yanofskyibacteriota</taxon>
    </lineage>
</organism>
<sequence length="310" mass="33928">MISHASIYGFLRTIATAVQGDPAILGIMATPTQSPDRPRIALDPVVRSLVQTYKEGIRGIPGLIRLKRFPEPLGEQGRYTIYMNPLDGVRAGKGWVQDGVIQTPIGPEIATHMAVFEGEGRTFGDIVASGIVCHAHLNPSQFSVMTAVKGDGVKMIGFSEVTTRFRGDKDIDMVATEFARPINGIVPLLMRRMNKPFEVMGCPASTAVVLVKVVTEAVSVFVNNPMPHLVSDQGEAGWELASAWPIIRELGGAVRELVSGRMLDYIEFDPDRLYPIMAAPCAENLEHWEAFFKAGIAELPEEVITWLTRS</sequence>
<dbReference type="EMBL" id="MGKP01000001">
    <property type="protein sequence ID" value="OGN30012.1"/>
    <property type="molecule type" value="Genomic_DNA"/>
</dbReference>